<comment type="caution">
    <text evidence="1">The sequence shown here is derived from an EMBL/GenBank/DDBJ whole genome shotgun (WGS) entry which is preliminary data.</text>
</comment>
<feature type="non-terminal residue" evidence="1">
    <location>
        <position position="65"/>
    </location>
</feature>
<accession>G9QJT7</accession>
<proteinExistence type="predicted"/>
<dbReference type="EMBL" id="ACWF01000064">
    <property type="protein sequence ID" value="EHL78576.1"/>
    <property type="molecule type" value="Genomic_DNA"/>
</dbReference>
<organism evidence="1 2">
    <name type="scientific">Bacillus smithii 7_3_47FAA</name>
    <dbReference type="NCBI Taxonomy" id="665952"/>
    <lineage>
        <taxon>Bacteria</taxon>
        <taxon>Bacillati</taxon>
        <taxon>Bacillota</taxon>
        <taxon>Bacilli</taxon>
        <taxon>Bacillales</taxon>
        <taxon>Bacillaceae</taxon>
        <taxon>Bacillus</taxon>
    </lineage>
</organism>
<dbReference type="AlphaFoldDB" id="G9QJT7"/>
<gene>
    <name evidence="1" type="ORF">HMPREF1015_01970</name>
</gene>
<reference evidence="1 2" key="1">
    <citation type="submission" date="2011-09" db="EMBL/GenBank/DDBJ databases">
        <title>The Genome Sequence of Bacillus smithii 7_3_47FAA.</title>
        <authorList>
            <consortium name="The Broad Institute Genome Sequencing Platform"/>
            <person name="Earl A."/>
            <person name="Ward D."/>
            <person name="Feldgarden M."/>
            <person name="Gevers D."/>
            <person name="Daigneault M."/>
            <person name="Strauss J."/>
            <person name="Allen-Vercoe E."/>
            <person name="Young S.K."/>
            <person name="Zeng Q."/>
            <person name="Gargeya S."/>
            <person name="Fitzgerald M."/>
            <person name="Haas B."/>
            <person name="Abouelleil A."/>
            <person name="Alvarado L."/>
            <person name="Arachchi H.M."/>
            <person name="Berlin A."/>
            <person name="Brown A."/>
            <person name="Chapman S.B."/>
            <person name="Chen Z."/>
            <person name="Dunbar C."/>
            <person name="Freedman E."/>
            <person name="Gearin G."/>
            <person name="Goldberg J."/>
            <person name="Griggs A."/>
            <person name="Gujja S."/>
            <person name="Heiman D."/>
            <person name="Howarth C."/>
            <person name="Larson L."/>
            <person name="Lui A."/>
            <person name="MacDonald P.J.P."/>
            <person name="Montmayeur A."/>
            <person name="Murphy C."/>
            <person name="Neiman D."/>
            <person name="Pearson M."/>
            <person name="Priest M."/>
            <person name="Roberts A."/>
            <person name="Saif S."/>
            <person name="Shea T."/>
            <person name="Shenoy N."/>
            <person name="Sisk P."/>
            <person name="Stolte C."/>
            <person name="Sykes S."/>
            <person name="Wortman J."/>
            <person name="Nusbaum C."/>
            <person name="Birren B."/>
        </authorList>
    </citation>
    <scope>NUCLEOTIDE SEQUENCE [LARGE SCALE GENOMIC DNA]</scope>
    <source>
        <strain evidence="1 2">7_3_47FAA</strain>
    </source>
</reference>
<protein>
    <submittedName>
        <fullName evidence="1">Uncharacterized protein</fullName>
    </submittedName>
</protein>
<name>G9QJT7_9BACI</name>
<evidence type="ECO:0000313" key="1">
    <source>
        <dbReference type="EMBL" id="EHL78576.1"/>
    </source>
</evidence>
<evidence type="ECO:0000313" key="2">
    <source>
        <dbReference type="Proteomes" id="UP000011747"/>
    </source>
</evidence>
<keyword evidence="2" id="KW-1185">Reference proteome</keyword>
<sequence>MYKKTEHQLTFVDDFFLPFGGKLNKENRWVRLAEMIPWWMAEEKYAKSFKKKFKGEKGLFCQNRS</sequence>
<dbReference type="Proteomes" id="UP000011747">
    <property type="component" value="Unassembled WGS sequence"/>
</dbReference>
<dbReference type="HOGENOM" id="CLU_205875_0_0_9"/>